<evidence type="ECO:0000313" key="7">
    <source>
        <dbReference type="Proteomes" id="UP000248706"/>
    </source>
</evidence>
<comment type="similarity">
    <text evidence="1">Belongs to the cytidine and deoxycytidylate deaminase family.</text>
</comment>
<dbReference type="Gene3D" id="3.40.140.10">
    <property type="entry name" value="Cytidine Deaminase, domain 2"/>
    <property type="match status" value="1"/>
</dbReference>
<dbReference type="GO" id="GO:0005829">
    <property type="term" value="C:cytosol"/>
    <property type="evidence" value="ECO:0007669"/>
    <property type="project" value="TreeGrafter"/>
</dbReference>
<dbReference type="GO" id="GO:0055086">
    <property type="term" value="P:nucleobase-containing small molecule metabolic process"/>
    <property type="evidence" value="ECO:0007669"/>
    <property type="project" value="UniProtKB-ARBA"/>
</dbReference>
<dbReference type="InterPro" id="IPR016193">
    <property type="entry name" value="Cytidine_deaminase-like"/>
</dbReference>
<dbReference type="GO" id="GO:0008270">
    <property type="term" value="F:zinc ion binding"/>
    <property type="evidence" value="ECO:0007669"/>
    <property type="project" value="InterPro"/>
</dbReference>
<evidence type="ECO:0000256" key="2">
    <source>
        <dbReference type="ARBA" id="ARBA00022723"/>
    </source>
</evidence>
<keyword evidence="2" id="KW-0479">Metal-binding</keyword>
<dbReference type="NCBIfam" id="NF004064">
    <property type="entry name" value="PRK05578.1"/>
    <property type="match status" value="1"/>
</dbReference>
<protein>
    <submittedName>
        <fullName evidence="6">Cytidine deaminase</fullName>
    </submittedName>
</protein>
<dbReference type="PROSITE" id="PS51747">
    <property type="entry name" value="CYT_DCMP_DEAMINASES_2"/>
    <property type="match status" value="1"/>
</dbReference>
<dbReference type="PROSITE" id="PS00903">
    <property type="entry name" value="CYT_DCMP_DEAMINASES_1"/>
    <property type="match status" value="1"/>
</dbReference>
<dbReference type="InterPro" id="IPR016192">
    <property type="entry name" value="APOBEC/CMP_deaminase_Zn-bd"/>
</dbReference>
<dbReference type="Proteomes" id="UP000248706">
    <property type="component" value="Unassembled WGS sequence"/>
</dbReference>
<keyword evidence="3" id="KW-0378">Hydrolase</keyword>
<keyword evidence="7" id="KW-1185">Reference proteome</keyword>
<dbReference type="InterPro" id="IPR050202">
    <property type="entry name" value="Cyt/Deoxycyt_deaminase"/>
</dbReference>
<dbReference type="PANTHER" id="PTHR11644">
    <property type="entry name" value="CYTIDINE DEAMINASE"/>
    <property type="match status" value="1"/>
</dbReference>
<feature type="domain" description="CMP/dCMP-type deaminase" evidence="5">
    <location>
        <begin position="9"/>
        <end position="136"/>
    </location>
</feature>
<comment type="caution">
    <text evidence="6">The sequence shown here is derived from an EMBL/GenBank/DDBJ whole genome shotgun (WGS) entry which is preliminary data.</text>
</comment>
<dbReference type="InterPro" id="IPR002125">
    <property type="entry name" value="CMP_dCMP_dom"/>
</dbReference>
<evidence type="ECO:0000256" key="3">
    <source>
        <dbReference type="ARBA" id="ARBA00022801"/>
    </source>
</evidence>
<dbReference type="SUPFAM" id="SSF53927">
    <property type="entry name" value="Cytidine deaminase-like"/>
    <property type="match status" value="1"/>
</dbReference>
<organism evidence="6 7">
    <name type="scientific">Thermogemmatispora tikiterensis</name>
    <dbReference type="NCBI Taxonomy" id="1825093"/>
    <lineage>
        <taxon>Bacteria</taxon>
        <taxon>Bacillati</taxon>
        <taxon>Chloroflexota</taxon>
        <taxon>Ktedonobacteria</taxon>
        <taxon>Thermogemmatisporales</taxon>
        <taxon>Thermogemmatisporaceae</taxon>
        <taxon>Thermogemmatispora</taxon>
    </lineage>
</organism>
<gene>
    <name evidence="6" type="ORF">A4R35_12070</name>
</gene>
<sequence length="136" mass="14247">MTSAQSVALEREELLTLARAAALQAHAPYSHFRVGAVVVADGQLYRGVNVEISSYGLTLCAERAALAAAVSAGARRITHVAVACIDAPPSAPVSARTPCGACRQWLADLAPQAIIYIDGLEESLTVKDLLPYAFAL</sequence>
<reference evidence="6 7" key="1">
    <citation type="submission" date="2016-08" db="EMBL/GenBank/DDBJ databases">
        <title>Analysis of Carbohydrate Active Enzymes in Thermogemmatispora T81 Reveals Carbohydrate Degradation Ability.</title>
        <authorList>
            <person name="Tomazini A."/>
            <person name="Lal S."/>
            <person name="Stott M."/>
            <person name="Henrissat B."/>
            <person name="Polikarpov I."/>
            <person name="Sparling R."/>
            <person name="Levin D.B."/>
        </authorList>
    </citation>
    <scope>NUCLEOTIDE SEQUENCE [LARGE SCALE GENOMIC DNA]</scope>
    <source>
        <strain evidence="6 7">T81</strain>
    </source>
</reference>
<dbReference type="EMBL" id="MCIF01000002">
    <property type="protein sequence ID" value="RAQ96272.1"/>
    <property type="molecule type" value="Genomic_DNA"/>
</dbReference>
<dbReference type="Pfam" id="PF00383">
    <property type="entry name" value="dCMP_cyt_deam_1"/>
    <property type="match status" value="1"/>
</dbReference>
<proteinExistence type="inferred from homology"/>
<keyword evidence="4" id="KW-0862">Zinc</keyword>
<accession>A0A328VJD2</accession>
<evidence type="ECO:0000256" key="4">
    <source>
        <dbReference type="ARBA" id="ARBA00022833"/>
    </source>
</evidence>
<dbReference type="GO" id="GO:0042802">
    <property type="term" value="F:identical protein binding"/>
    <property type="evidence" value="ECO:0007669"/>
    <property type="project" value="UniProtKB-ARBA"/>
</dbReference>
<name>A0A328VJD2_9CHLR</name>
<evidence type="ECO:0000259" key="5">
    <source>
        <dbReference type="PROSITE" id="PS51747"/>
    </source>
</evidence>
<dbReference type="GO" id="GO:0072527">
    <property type="term" value="P:pyrimidine-containing compound metabolic process"/>
    <property type="evidence" value="ECO:0007669"/>
    <property type="project" value="UniProtKB-ARBA"/>
</dbReference>
<dbReference type="GO" id="GO:0004126">
    <property type="term" value="F:cytidine deaminase activity"/>
    <property type="evidence" value="ECO:0007669"/>
    <property type="project" value="UniProtKB-ARBA"/>
</dbReference>
<evidence type="ECO:0000256" key="1">
    <source>
        <dbReference type="ARBA" id="ARBA00006576"/>
    </source>
</evidence>
<dbReference type="PANTHER" id="PTHR11644:SF2">
    <property type="entry name" value="CYTIDINE DEAMINASE"/>
    <property type="match status" value="1"/>
</dbReference>
<dbReference type="CDD" id="cd01283">
    <property type="entry name" value="cytidine_deaminase"/>
    <property type="match status" value="1"/>
</dbReference>
<evidence type="ECO:0000313" key="6">
    <source>
        <dbReference type="EMBL" id="RAQ96272.1"/>
    </source>
</evidence>
<dbReference type="AlphaFoldDB" id="A0A328VJD2"/>